<feature type="region of interest" description="Disordered" evidence="1">
    <location>
        <begin position="1"/>
        <end position="90"/>
    </location>
</feature>
<dbReference type="OrthoDB" id="5596566at2759"/>
<feature type="compositionally biased region" description="Acidic residues" evidence="1">
    <location>
        <begin position="274"/>
        <end position="287"/>
    </location>
</feature>
<dbReference type="EMBL" id="PJQM01005730">
    <property type="protein sequence ID" value="RCH80972.1"/>
    <property type="molecule type" value="Genomic_DNA"/>
</dbReference>
<evidence type="ECO:0000256" key="1">
    <source>
        <dbReference type="SAM" id="MobiDB-lite"/>
    </source>
</evidence>
<comment type="caution">
    <text evidence="2">The sequence shown here is derived from an EMBL/GenBank/DDBJ whole genome shotgun (WGS) entry which is preliminary data.</text>
</comment>
<proteinExistence type="predicted"/>
<gene>
    <name evidence="2" type="ORF">CU098_003436</name>
</gene>
<feature type="compositionally biased region" description="Basic and acidic residues" evidence="1">
    <location>
        <begin position="1"/>
        <end position="13"/>
    </location>
</feature>
<evidence type="ECO:0000313" key="2">
    <source>
        <dbReference type="EMBL" id="RCH80972.1"/>
    </source>
</evidence>
<feature type="region of interest" description="Disordered" evidence="1">
    <location>
        <begin position="258"/>
        <end position="287"/>
    </location>
</feature>
<organism evidence="2 3">
    <name type="scientific">Rhizopus stolonifer</name>
    <name type="common">Rhizopus nigricans</name>
    <dbReference type="NCBI Taxonomy" id="4846"/>
    <lineage>
        <taxon>Eukaryota</taxon>
        <taxon>Fungi</taxon>
        <taxon>Fungi incertae sedis</taxon>
        <taxon>Mucoromycota</taxon>
        <taxon>Mucoromycotina</taxon>
        <taxon>Mucoromycetes</taxon>
        <taxon>Mucorales</taxon>
        <taxon>Mucorineae</taxon>
        <taxon>Rhizopodaceae</taxon>
        <taxon>Rhizopus</taxon>
    </lineage>
</organism>
<dbReference type="AlphaFoldDB" id="A0A367ITJ3"/>
<name>A0A367ITJ3_RHIST</name>
<accession>A0A367ITJ3</accession>
<keyword evidence="3" id="KW-1185">Reference proteome</keyword>
<evidence type="ECO:0000313" key="3">
    <source>
        <dbReference type="Proteomes" id="UP000253551"/>
    </source>
</evidence>
<dbReference type="Proteomes" id="UP000253551">
    <property type="component" value="Unassembled WGS sequence"/>
</dbReference>
<feature type="compositionally biased region" description="Basic and acidic residues" evidence="1">
    <location>
        <begin position="30"/>
        <end position="41"/>
    </location>
</feature>
<protein>
    <submittedName>
        <fullName evidence="2">Uncharacterized protein</fullName>
    </submittedName>
</protein>
<reference evidence="2 3" key="1">
    <citation type="journal article" date="2018" name="G3 (Bethesda)">
        <title>Phylogenetic and Phylogenomic Definition of Rhizopus Species.</title>
        <authorList>
            <person name="Gryganskyi A.P."/>
            <person name="Golan J."/>
            <person name="Dolatabadi S."/>
            <person name="Mondo S."/>
            <person name="Robb S."/>
            <person name="Idnurm A."/>
            <person name="Muszewska A."/>
            <person name="Steczkiewicz K."/>
            <person name="Masonjones S."/>
            <person name="Liao H.L."/>
            <person name="Gajdeczka M.T."/>
            <person name="Anike F."/>
            <person name="Vuek A."/>
            <person name="Anishchenko I.M."/>
            <person name="Voigt K."/>
            <person name="de Hoog G.S."/>
            <person name="Smith M.E."/>
            <person name="Heitman J."/>
            <person name="Vilgalys R."/>
            <person name="Stajich J.E."/>
        </authorList>
    </citation>
    <scope>NUCLEOTIDE SEQUENCE [LARGE SCALE GENOMIC DNA]</scope>
    <source>
        <strain evidence="2 3">LSU 92-RS-03</strain>
    </source>
</reference>
<sequence length="287" mass="32604">MRPDEYKAKESRKYQARKKQQGDSTASEVARQRAEKSRDKGMGIASIRRRNGEEKEETEQEKEEKRANQAKFSRRKMVSNYDRYEEETEQGINRLERDAELGIDRETTDLVSMLENTDEGSSTFFKFKDEQLFGGEQKQANAQQLLGLSDSQLVEDALNYQPVVLDKPMVPAFAKNAKGFIVHNKSQQQPTRNTLSEVDGIYLRNDGSNHKAIPTTNNKPANSTLNTTIEKNPKGDQVVDDLDELLAIKDTPVKKIALPKPGSIKKKPTVNEDNKDDEAWLDDLLDE</sequence>